<keyword evidence="9" id="KW-1185">Reference proteome</keyword>
<evidence type="ECO:0000313" key="9">
    <source>
        <dbReference type="Proteomes" id="UP000594262"/>
    </source>
</evidence>
<dbReference type="Pfam" id="PF08626">
    <property type="entry name" value="TRAPPC9-Trs120"/>
    <property type="match status" value="1"/>
</dbReference>
<comment type="similarity">
    <text evidence="2">Belongs to the NIBP family.</text>
</comment>
<keyword evidence="3" id="KW-0333">Golgi apparatus</keyword>
<dbReference type="RefSeq" id="XP_066927626.1">
    <property type="nucleotide sequence ID" value="XM_067071525.1"/>
</dbReference>
<evidence type="ECO:0000259" key="6">
    <source>
        <dbReference type="Pfam" id="PF26251"/>
    </source>
</evidence>
<dbReference type="EnsemblMetazoa" id="CLYHEMT024250.1">
    <property type="protein sequence ID" value="CLYHEMP024250.1"/>
    <property type="gene ID" value="CLYHEMG024250"/>
</dbReference>
<dbReference type="InterPro" id="IPR058565">
    <property type="entry name" value="Ig_TRAPPC9_Trs120_1st"/>
</dbReference>
<dbReference type="InterPro" id="IPR013935">
    <property type="entry name" value="Trs120_TRAPPC9"/>
</dbReference>
<proteinExistence type="inferred from homology"/>
<dbReference type="Pfam" id="PF26254">
    <property type="entry name" value="Ig_TRAPPC9-Trs120_1st"/>
    <property type="match status" value="1"/>
</dbReference>
<accession>A0A7M5XNA3</accession>
<dbReference type="GO" id="GO:0005802">
    <property type="term" value="C:trans-Golgi network"/>
    <property type="evidence" value="ECO:0007669"/>
    <property type="project" value="TreeGrafter"/>
</dbReference>
<dbReference type="AlphaFoldDB" id="A0A7M5XNA3"/>
<comment type="subcellular location">
    <subcellularLocation>
        <location evidence="1">Golgi apparatus</location>
    </subcellularLocation>
</comment>
<dbReference type="PANTHER" id="PTHR21512:SF5">
    <property type="entry name" value="TRAFFICKING PROTEIN PARTICLE COMPLEX SUBUNIT 9"/>
    <property type="match status" value="1"/>
</dbReference>
<reference evidence="8" key="1">
    <citation type="submission" date="2021-01" db="UniProtKB">
        <authorList>
            <consortium name="EnsemblMetazoa"/>
        </authorList>
    </citation>
    <scope>IDENTIFICATION</scope>
</reference>
<sequence>MLRYNFRPSLVDHAQIMILVRSFYNCSDQDHNFVLRKLGVFSYATIKDSDRRLLLRFTKGYNRDVLEWGRIQLHRRPLGFIGVACLSNDPVQQPKDYDRIVHRFDNLISQYESFLYDSRCIIVGPENPSIENLRKDIIYLPITELDITDGFEKAVADFISSLFVILESKRVEKISENFERMVMPSAPCEQEQTISDADTRQMKRKCLGRNKKILADLCLMAGLYPESLVHYNNSVEHLRNVNDYLWMGAGLEGVCAASNIMTIGDQALKTSRYTRGLVIDQTNIQINVTTDNAFEEQLRNMTILDDNGMIAKYSECLSCFKRFSSTGPLEMESHFKFIRALIRMQKKLEVAQVIQCLLLLPISSNLNEVEKIDFSSVLSSIHEQLSLHRKAAFYRRRAAMYYVQSNPGKPALAKAMSYLQEVCPSYKLQMEQPTNVEKKHDSNKGWPSIQLIILLDMLNITRKLGNKLDSVRLLCFILERYGDHLNPETHSELVDLLEEFSDDTSPLVNETKDDVVQLIRPLPIIRDFAAKRLAHYLQPLKVKKAESDGPFIFSALSSKMKKDEGDIIWVSGDVSEVAMVVDNPLPAEIKVNNMTLITEGTEFEAHPATLALPADSGSFPFMLLGTPIKPGSLSIKGYRVEVLGISNVVLLPEPITVEVTPMLPILKLSSTLPRAPNSSSLNPEDKHYQTLFTSANLYRGHSCTGQVTLENAGKVAVTKLDIKLNKPKEVNVIFNEEQVQKQLPLAPGDSIHLDVVIMPEASWKLYNNKDKIETMLIMSYSCEEGEQGGYTREIYWVTIIKVMPSLEFSNLELFEIERQPDLCLICFDVENMTSISMNVVCAVENNDPETADISSFSTLLEDLDIVLESKKKTSVEVSFPRISLPLPPKFKRQTIEDVYEKFVSQSICFKWRLKDTNYSGVTYFQNLKITPEMVPVLKPKHLNINIRVNDNRIKDGEFLPIPKNSMVCISVVLTNFHELDIDDITLHVNPYQRCHRSVEAMNQLCLPSGIMNKGIKKLCPGETFEHSCGLFFLYEGEFMIDISCSANRKFGTPTPKRQRAFAIGENVPGSPPPSTNGDKKMSWSTPLSPGSVSKKLKYHEADFWAQTFALNVK</sequence>
<dbReference type="OrthoDB" id="27962at2759"/>
<protein>
    <recommendedName>
        <fullName evidence="10">Trafficking protein particle complex subunit 9</fullName>
    </recommendedName>
</protein>
<evidence type="ECO:0000256" key="2">
    <source>
        <dbReference type="ARBA" id="ARBA00008459"/>
    </source>
</evidence>
<feature type="domain" description="Trs120/TRAPPC9 TPR region" evidence="6">
    <location>
        <begin position="344"/>
        <end position="495"/>
    </location>
</feature>
<name>A0A7M5XNA3_9CNID</name>
<evidence type="ECO:0000313" key="8">
    <source>
        <dbReference type="EnsemblMetazoa" id="CLYHEMP024250.1"/>
    </source>
</evidence>
<dbReference type="InterPro" id="IPR058564">
    <property type="entry name" value="TPR_TRAPPC9_Trs120"/>
</dbReference>
<evidence type="ECO:0000259" key="5">
    <source>
        <dbReference type="Pfam" id="PF08626"/>
    </source>
</evidence>
<feature type="domain" description="Trs120/TRAPPC9 N-terminal" evidence="5">
    <location>
        <begin position="193"/>
        <end position="258"/>
    </location>
</feature>
<evidence type="ECO:0008006" key="10">
    <source>
        <dbReference type="Google" id="ProtNLM"/>
    </source>
</evidence>
<dbReference type="InterPro" id="IPR058563">
    <property type="entry name" value="Trs120_TRAPPC9_N"/>
</dbReference>
<feature type="region of interest" description="Disordered" evidence="4">
    <location>
        <begin position="1063"/>
        <end position="1084"/>
    </location>
</feature>
<organism evidence="8 9">
    <name type="scientific">Clytia hemisphaerica</name>
    <dbReference type="NCBI Taxonomy" id="252671"/>
    <lineage>
        <taxon>Eukaryota</taxon>
        <taxon>Metazoa</taxon>
        <taxon>Cnidaria</taxon>
        <taxon>Hydrozoa</taxon>
        <taxon>Hydroidolina</taxon>
        <taxon>Leptothecata</taxon>
        <taxon>Obeliida</taxon>
        <taxon>Clytiidae</taxon>
        <taxon>Clytia</taxon>
    </lineage>
</organism>
<evidence type="ECO:0000256" key="1">
    <source>
        <dbReference type="ARBA" id="ARBA00004555"/>
    </source>
</evidence>
<dbReference type="PANTHER" id="PTHR21512">
    <property type="entry name" value="TRAFFICKING PROTEIN PARTICLE COMPLEX SUBUNIT 9"/>
    <property type="match status" value="1"/>
</dbReference>
<dbReference type="Proteomes" id="UP000594262">
    <property type="component" value="Unplaced"/>
</dbReference>
<evidence type="ECO:0000256" key="3">
    <source>
        <dbReference type="ARBA" id="ARBA00023034"/>
    </source>
</evidence>
<evidence type="ECO:0000259" key="7">
    <source>
        <dbReference type="Pfam" id="PF26254"/>
    </source>
</evidence>
<dbReference type="GeneID" id="136815080"/>
<feature type="domain" description="Trs120/TRAPPC9 first Ig-like" evidence="7">
    <location>
        <begin position="531"/>
        <end position="644"/>
    </location>
</feature>
<evidence type="ECO:0000256" key="4">
    <source>
        <dbReference type="SAM" id="MobiDB-lite"/>
    </source>
</evidence>
<dbReference type="Pfam" id="PF26251">
    <property type="entry name" value="TPR_TRAPPC9-Trs120"/>
    <property type="match status" value="1"/>
</dbReference>